<dbReference type="Proteomes" id="UP000640426">
    <property type="component" value="Unassembled WGS sequence"/>
</dbReference>
<gene>
    <name evidence="1" type="ORF">JAO74_18235</name>
</gene>
<organism evidence="1 2">
    <name type="scientific">Sphingomonas mollis</name>
    <dbReference type="NCBI Taxonomy" id="2795726"/>
    <lineage>
        <taxon>Bacteria</taxon>
        <taxon>Pseudomonadati</taxon>
        <taxon>Pseudomonadota</taxon>
        <taxon>Alphaproteobacteria</taxon>
        <taxon>Sphingomonadales</taxon>
        <taxon>Sphingomonadaceae</taxon>
        <taxon>Sphingomonas</taxon>
    </lineage>
</organism>
<proteinExistence type="predicted"/>
<comment type="caution">
    <text evidence="1">The sequence shown here is derived from an EMBL/GenBank/DDBJ whole genome shotgun (WGS) entry which is preliminary data.</text>
</comment>
<accession>A0ABS0XUK2</accession>
<sequence length="82" mass="8828">MLMVIQLWTALRFVGFVMPTVVGIGDTLVAMAVAMTRTNQAGWFPWVLPLKILSAPDLVSFALAGDRWSCSACHHGDGPVAI</sequence>
<reference evidence="2" key="1">
    <citation type="submission" date="2020-12" db="EMBL/GenBank/DDBJ databases">
        <title>Hymenobacter sp.</title>
        <authorList>
            <person name="Kim M.K."/>
        </authorList>
    </citation>
    <scope>NUCLEOTIDE SEQUENCE [LARGE SCALE GENOMIC DNA]</scope>
    <source>
        <strain evidence="2">BT553</strain>
    </source>
</reference>
<name>A0ABS0XUK2_9SPHN</name>
<protein>
    <submittedName>
        <fullName evidence="1">Uncharacterized protein</fullName>
    </submittedName>
</protein>
<dbReference type="RefSeq" id="WP_199041710.1">
    <property type="nucleotide sequence ID" value="NZ_JAELXS010000021.1"/>
</dbReference>
<keyword evidence="2" id="KW-1185">Reference proteome</keyword>
<evidence type="ECO:0000313" key="1">
    <source>
        <dbReference type="EMBL" id="MBJ6123715.1"/>
    </source>
</evidence>
<evidence type="ECO:0000313" key="2">
    <source>
        <dbReference type="Proteomes" id="UP000640426"/>
    </source>
</evidence>
<dbReference type="EMBL" id="JAELXS010000021">
    <property type="protein sequence ID" value="MBJ6123715.1"/>
    <property type="molecule type" value="Genomic_DNA"/>
</dbReference>